<reference evidence="1" key="1">
    <citation type="submission" date="2022-01" db="EMBL/GenBank/DDBJ databases">
        <authorList>
            <person name="King R."/>
        </authorList>
    </citation>
    <scope>NUCLEOTIDE SEQUENCE</scope>
</reference>
<gene>
    <name evidence="1" type="ORF">PSYICH_LOCUS5144</name>
</gene>
<organism evidence="1 2">
    <name type="scientific">Psylliodes chrysocephalus</name>
    <dbReference type="NCBI Taxonomy" id="3402493"/>
    <lineage>
        <taxon>Eukaryota</taxon>
        <taxon>Metazoa</taxon>
        <taxon>Ecdysozoa</taxon>
        <taxon>Arthropoda</taxon>
        <taxon>Hexapoda</taxon>
        <taxon>Insecta</taxon>
        <taxon>Pterygota</taxon>
        <taxon>Neoptera</taxon>
        <taxon>Endopterygota</taxon>
        <taxon>Coleoptera</taxon>
        <taxon>Polyphaga</taxon>
        <taxon>Cucujiformia</taxon>
        <taxon>Chrysomeloidea</taxon>
        <taxon>Chrysomelidae</taxon>
        <taxon>Galerucinae</taxon>
        <taxon>Alticini</taxon>
        <taxon>Psylliodes</taxon>
    </lineage>
</organism>
<dbReference type="AlphaFoldDB" id="A0A9P0CQS1"/>
<evidence type="ECO:0000313" key="1">
    <source>
        <dbReference type="EMBL" id="CAH1104220.1"/>
    </source>
</evidence>
<sequence length="182" mass="21329">MSSFCYQENTPNMWSRCSNYCLLCSISSHLTYGTICWDNAADTHISRVFILQKSAIRAITLASWQASCRPVFPELKIMTLYAVIIYQNLLFVRNNINTFFSHSDIHNYNTRHKDNLVPIQYRLERTKKYYIELYNILPLNFTNQPIDKFKHALKQMLSNNCLYSLEEFKSIQMEDGGCHCGL</sequence>
<evidence type="ECO:0000313" key="2">
    <source>
        <dbReference type="Proteomes" id="UP001153636"/>
    </source>
</evidence>
<name>A0A9P0CQS1_9CUCU</name>
<dbReference type="Proteomes" id="UP001153636">
    <property type="component" value="Chromosome 16"/>
</dbReference>
<dbReference type="OrthoDB" id="6702248at2759"/>
<accession>A0A9P0CQS1</accession>
<protein>
    <submittedName>
        <fullName evidence="1">Uncharacterized protein</fullName>
    </submittedName>
</protein>
<dbReference type="EMBL" id="OV651828">
    <property type="protein sequence ID" value="CAH1104220.1"/>
    <property type="molecule type" value="Genomic_DNA"/>
</dbReference>
<keyword evidence="2" id="KW-1185">Reference proteome</keyword>
<proteinExistence type="predicted"/>